<proteinExistence type="predicted"/>
<evidence type="ECO:0000313" key="6">
    <source>
        <dbReference type="Proteomes" id="UP000431901"/>
    </source>
</evidence>
<dbReference type="OrthoDB" id="5140755at2"/>
<organism evidence="5 6">
    <name type="scientific">Actinomadura rayongensis</name>
    <dbReference type="NCBI Taxonomy" id="1429076"/>
    <lineage>
        <taxon>Bacteria</taxon>
        <taxon>Bacillati</taxon>
        <taxon>Actinomycetota</taxon>
        <taxon>Actinomycetes</taxon>
        <taxon>Streptosporangiales</taxon>
        <taxon>Thermomonosporaceae</taxon>
        <taxon>Actinomadura</taxon>
    </lineage>
</organism>
<dbReference type="Proteomes" id="UP000431901">
    <property type="component" value="Unassembled WGS sequence"/>
</dbReference>
<dbReference type="Gene3D" id="3.90.320.10">
    <property type="match status" value="1"/>
</dbReference>
<keyword evidence="2" id="KW-0378">Hydrolase</keyword>
<evidence type="ECO:0000313" key="5">
    <source>
        <dbReference type="EMBL" id="MXQ67742.1"/>
    </source>
</evidence>
<feature type="domain" description="PD-(D/E)XK endonuclease-like" evidence="4">
    <location>
        <begin position="96"/>
        <end position="236"/>
    </location>
</feature>
<evidence type="ECO:0000259" key="4">
    <source>
        <dbReference type="Pfam" id="PF12705"/>
    </source>
</evidence>
<dbReference type="InterPro" id="IPR038726">
    <property type="entry name" value="PDDEXK_AddAB-type"/>
</dbReference>
<gene>
    <name evidence="5" type="ORF">GQ466_27360</name>
</gene>
<comment type="caution">
    <text evidence="5">The sequence shown here is derived from an EMBL/GenBank/DDBJ whole genome shotgun (WGS) entry which is preliminary data.</text>
</comment>
<keyword evidence="2" id="KW-0067">ATP-binding</keyword>
<accession>A0A6I4WM74</accession>
<name>A0A6I4WM74_9ACTN</name>
<keyword evidence="3" id="KW-0234">DNA repair</keyword>
<keyword evidence="2" id="KW-0347">Helicase</keyword>
<evidence type="ECO:0000256" key="1">
    <source>
        <dbReference type="ARBA" id="ARBA00022763"/>
    </source>
</evidence>
<dbReference type="GO" id="GO:0006281">
    <property type="term" value="P:DNA repair"/>
    <property type="evidence" value="ECO:0007669"/>
    <property type="project" value="UniProtKB-KW"/>
</dbReference>
<evidence type="ECO:0000256" key="3">
    <source>
        <dbReference type="ARBA" id="ARBA00023204"/>
    </source>
</evidence>
<evidence type="ECO:0000256" key="2">
    <source>
        <dbReference type="ARBA" id="ARBA00022806"/>
    </source>
</evidence>
<dbReference type="GO" id="GO:0004386">
    <property type="term" value="F:helicase activity"/>
    <property type="evidence" value="ECO:0007669"/>
    <property type="project" value="UniProtKB-KW"/>
</dbReference>
<keyword evidence="6" id="KW-1185">Reference proteome</keyword>
<dbReference type="RefSeq" id="WP_161105926.1">
    <property type="nucleotide sequence ID" value="NZ_JBHLYI010000011.1"/>
</dbReference>
<dbReference type="Pfam" id="PF12705">
    <property type="entry name" value="PDDEXK_1"/>
    <property type="match status" value="1"/>
</dbReference>
<reference evidence="5 6" key="1">
    <citation type="submission" date="2019-12" db="EMBL/GenBank/DDBJ databases">
        <title>Nocardia macrotermitis sp. nov. and Nocardia aurantia sp. nov., isolated from the gut of the fungus growing-termite Macrotermes natalensis.</title>
        <authorList>
            <person name="Christine B."/>
            <person name="Rene B."/>
        </authorList>
    </citation>
    <scope>NUCLEOTIDE SEQUENCE [LARGE SCALE GENOMIC DNA]</scope>
    <source>
        <strain evidence="5 6">DSM 102126</strain>
    </source>
</reference>
<dbReference type="AlphaFoldDB" id="A0A6I4WM74"/>
<sequence length="251" mass="26788">MSTDAELFQVPAGTPVPLDEVPTDPEGAALARWVAELIFQRSITTARSLQRSVGPSGLGTDCDKKLVYGALGVPKLNFGADPWAALVGTAIHGWMAEQMRAVDGGAGRFLVEHRVSYRGVSGTADLYDRRERLAVDWKTTKKAKIRALRRSGAAPRNYVTQLQTYGAGLAAAGESPERVALVWLPVDGTLSDVHAWVTPYDRAVADAAIDRLESLRGLTPAAVAASPSRLCEWCDWYQPGGGDGCPGAGEK</sequence>
<keyword evidence="1" id="KW-0227">DNA damage</keyword>
<dbReference type="EMBL" id="WUTW01000008">
    <property type="protein sequence ID" value="MXQ67742.1"/>
    <property type="molecule type" value="Genomic_DNA"/>
</dbReference>
<protein>
    <recommendedName>
        <fullName evidence="4">PD-(D/E)XK endonuclease-like domain-containing protein</fullName>
    </recommendedName>
</protein>
<keyword evidence="2" id="KW-0547">Nucleotide-binding</keyword>
<dbReference type="InterPro" id="IPR011604">
    <property type="entry name" value="PDDEXK-like_dom_sf"/>
</dbReference>